<dbReference type="InterPro" id="IPR045060">
    <property type="entry name" value="Phe-tRNA-ligase_IIc_bsu"/>
</dbReference>
<dbReference type="InterPro" id="IPR005121">
    <property type="entry name" value="Fdx_antiC-bd"/>
</dbReference>
<dbReference type="PANTHER" id="PTHR10947">
    <property type="entry name" value="PHENYLALANYL-TRNA SYNTHETASE BETA CHAIN AND LEUCINE-RICH REPEAT-CONTAINING PROTEIN 47"/>
    <property type="match status" value="1"/>
</dbReference>
<keyword evidence="8" id="KW-0648">Protein biosynthesis</keyword>
<dbReference type="PROSITE" id="PS51483">
    <property type="entry name" value="B5"/>
    <property type="match status" value="1"/>
</dbReference>
<evidence type="ECO:0000259" key="11">
    <source>
        <dbReference type="PROSITE" id="PS51483"/>
    </source>
</evidence>
<dbReference type="GO" id="GO:0003723">
    <property type="term" value="F:RNA binding"/>
    <property type="evidence" value="ECO:0007669"/>
    <property type="project" value="InterPro"/>
</dbReference>
<dbReference type="GO" id="GO:0000287">
    <property type="term" value="F:magnesium ion binding"/>
    <property type="evidence" value="ECO:0007669"/>
    <property type="project" value="InterPro"/>
</dbReference>
<dbReference type="Pfam" id="PF03483">
    <property type="entry name" value="B3_4"/>
    <property type="match status" value="1"/>
</dbReference>
<dbReference type="InterPro" id="IPR045864">
    <property type="entry name" value="aa-tRNA-synth_II/BPL/LPL"/>
</dbReference>
<keyword evidence="4" id="KW-0479">Metal-binding</keyword>
<comment type="cofactor">
    <cofactor evidence="1">
        <name>Mg(2+)</name>
        <dbReference type="ChEBI" id="CHEBI:18420"/>
    </cofactor>
</comment>
<evidence type="ECO:0000259" key="10">
    <source>
        <dbReference type="PROSITE" id="PS51447"/>
    </source>
</evidence>
<dbReference type="SMART" id="SM00896">
    <property type="entry name" value="FDX-ACB"/>
    <property type="match status" value="1"/>
</dbReference>
<dbReference type="SUPFAM" id="SSF46955">
    <property type="entry name" value="Putative DNA-binding domain"/>
    <property type="match status" value="2"/>
</dbReference>
<dbReference type="GO" id="GO:0005524">
    <property type="term" value="F:ATP binding"/>
    <property type="evidence" value="ECO:0007669"/>
    <property type="project" value="UniProtKB-KW"/>
</dbReference>
<keyword evidence="6" id="KW-0067">ATP-binding</keyword>
<dbReference type="InterPro" id="IPR020825">
    <property type="entry name" value="Phe-tRNA_synthase-like_B3/B4"/>
</dbReference>
<dbReference type="Pfam" id="PF17759">
    <property type="entry name" value="tRNA_synthFbeta"/>
    <property type="match status" value="1"/>
</dbReference>
<dbReference type="EC" id="6.1.1.20" evidence="2"/>
<dbReference type="InterPro" id="IPR036690">
    <property type="entry name" value="Fdx_antiC-bd_sf"/>
</dbReference>
<dbReference type="EMBL" id="KU892652">
    <property type="protein sequence ID" value="AOV83651.1"/>
    <property type="molecule type" value="Genomic_DNA"/>
</dbReference>
<keyword evidence="3" id="KW-0436">Ligase</keyword>
<dbReference type="GO" id="GO:0009328">
    <property type="term" value="C:phenylalanine-tRNA ligase complex"/>
    <property type="evidence" value="ECO:0007669"/>
    <property type="project" value="TreeGrafter"/>
</dbReference>
<evidence type="ECO:0000256" key="4">
    <source>
        <dbReference type="ARBA" id="ARBA00022723"/>
    </source>
</evidence>
<dbReference type="InterPro" id="IPR041616">
    <property type="entry name" value="PheRS_beta_core"/>
</dbReference>
<protein>
    <recommendedName>
        <fullName evidence="2">phenylalanine--tRNA ligase</fullName>
        <ecNumber evidence="2">6.1.1.20</ecNumber>
    </recommendedName>
</protein>
<dbReference type="SUPFAM" id="SSF54991">
    <property type="entry name" value="Anticodon-binding domain of PheRS"/>
    <property type="match status" value="1"/>
</dbReference>
<keyword evidence="9 12" id="KW-0030">Aminoacyl-tRNA synthetase</keyword>
<dbReference type="SUPFAM" id="SSF55681">
    <property type="entry name" value="Class II aaRS and biotin synthetases"/>
    <property type="match status" value="1"/>
</dbReference>
<evidence type="ECO:0000256" key="8">
    <source>
        <dbReference type="ARBA" id="ARBA00022917"/>
    </source>
</evidence>
<evidence type="ECO:0000313" key="12">
    <source>
        <dbReference type="EMBL" id="AOV83651.1"/>
    </source>
</evidence>
<gene>
    <name evidence="12" type="primary">syfB</name>
    <name evidence="12" type="ORF">mogbl054</name>
</gene>
<dbReference type="Gene3D" id="3.50.40.10">
    <property type="entry name" value="Phenylalanyl-trna Synthetase, Chain B, domain 3"/>
    <property type="match status" value="1"/>
</dbReference>
<evidence type="ECO:0000256" key="6">
    <source>
        <dbReference type="ARBA" id="ARBA00022840"/>
    </source>
</evidence>
<geneLocation type="chloroplast" evidence="12"/>
<dbReference type="GO" id="GO:0004826">
    <property type="term" value="F:phenylalanine-tRNA ligase activity"/>
    <property type="evidence" value="ECO:0007669"/>
    <property type="project" value="UniProtKB-EC"/>
</dbReference>
<evidence type="ECO:0000256" key="1">
    <source>
        <dbReference type="ARBA" id="ARBA00001946"/>
    </source>
</evidence>
<dbReference type="InterPro" id="IPR005146">
    <property type="entry name" value="B3/B4_tRNA-bd"/>
</dbReference>
<dbReference type="Gene3D" id="3.30.56.10">
    <property type="match status" value="2"/>
</dbReference>
<proteinExistence type="predicted"/>
<reference evidence="12" key="1">
    <citation type="submission" date="2016-03" db="EMBL/GenBank/DDBJ databases">
        <title>Complete plastid genome of Kappaphycus alvarezii.</title>
        <authorList>
            <person name="Zhang L."/>
            <person name="Liu T."/>
            <person name="Liu N."/>
        </authorList>
    </citation>
    <scope>NUCLEOTIDE SEQUENCE</scope>
</reference>
<evidence type="ECO:0000256" key="2">
    <source>
        <dbReference type="ARBA" id="ARBA00012814"/>
    </source>
</evidence>
<feature type="domain" description="FDX-ACB" evidence="10">
    <location>
        <begin position="619"/>
        <end position="703"/>
    </location>
</feature>
<dbReference type="GO" id="GO:0006432">
    <property type="term" value="P:phenylalanyl-tRNA aminoacylation"/>
    <property type="evidence" value="ECO:0007669"/>
    <property type="project" value="InterPro"/>
</dbReference>
<dbReference type="Gene3D" id="3.30.930.10">
    <property type="entry name" value="Bira Bifunctional Protein, Domain 2"/>
    <property type="match status" value="1"/>
</dbReference>
<sequence>MKFSWRWLNKIIDLQDKTLGEVVDKLTLAGFEIDDIEHQKEINDVIINISITANRADTMSIIGLARELSTIFNRKFLHKSYDQYNLNIVKSQSSNYISNHISDIQIIYIDNLNLTSSPKWLQNYLIGCGITPKYTLLDISQYINIKWGQDIEIFDTKTIDDNKFDINLIKVTNILYTPQDKNKEFNQFKAINDNIQLKGLKYKNKLISKLGLESNPNYHCKPSTSSIIILGSICEPTYIQNIVQILKYKTEKSCKHLKGISRNDFSQAYEETIKLILELINNNPKTNYRIYYKWHDSPKTLNSIVVPQQKIYDILGPINNQKKYLTVQDILQILEQLKFQPKYQNNTFSVTIPEYRSVDIKRSIDVIEEIGRIYGFSYFNNTIKTNYENGYNSKINIFINKLRFTLRNTGLHEVIHHSLANKTNHKNTIKLHNPLLEEQTYLRYNLINNLLSTTIYNNKQKNISIECFEIGRVFQKRLVSNNRQQYAEHIHLAGIIGKNEFSKASWSEKGSMLNWFQAKGLLENLFEHLHTQIAWEQITPKSVIEEYNNFIKISHLYRCAALKNQNTREVIGVFSELNIQCAKKLKKQYRTYIFELNLLNLIKAIKPIKHIYYTWQKYSNYPSVIRDISIILNTNMAVNITQNTILSSHSLIESVKIINEYYIAYNLRSISFRITYRSYNRTLNDYDIQSIDNNIQYLLKALK</sequence>
<dbReference type="PANTHER" id="PTHR10947:SF0">
    <property type="entry name" value="PHENYLALANINE--TRNA LIGASE BETA SUBUNIT"/>
    <property type="match status" value="1"/>
</dbReference>
<dbReference type="AlphaFoldDB" id="A0A2H4FG28"/>
<dbReference type="SMART" id="SM00874">
    <property type="entry name" value="B5"/>
    <property type="match status" value="1"/>
</dbReference>
<evidence type="ECO:0000256" key="9">
    <source>
        <dbReference type="ARBA" id="ARBA00023146"/>
    </source>
</evidence>
<evidence type="ECO:0000256" key="7">
    <source>
        <dbReference type="ARBA" id="ARBA00022842"/>
    </source>
</evidence>
<dbReference type="Pfam" id="PF03147">
    <property type="entry name" value="FDX-ACB"/>
    <property type="match status" value="1"/>
</dbReference>
<dbReference type="Gene3D" id="3.30.70.380">
    <property type="entry name" value="Ferrodoxin-fold anticodon-binding domain"/>
    <property type="match status" value="1"/>
</dbReference>
<keyword evidence="12" id="KW-0150">Chloroplast</keyword>
<feature type="domain" description="B5" evidence="11">
    <location>
        <begin position="299"/>
        <end position="381"/>
    </location>
</feature>
<dbReference type="InterPro" id="IPR005147">
    <property type="entry name" value="tRNA_synthase_B5-dom"/>
</dbReference>
<name>A0A2H4FG28_9FLOR</name>
<dbReference type="SUPFAM" id="SSF56037">
    <property type="entry name" value="PheT/TilS domain"/>
    <property type="match status" value="1"/>
</dbReference>
<dbReference type="Pfam" id="PF03484">
    <property type="entry name" value="B5"/>
    <property type="match status" value="1"/>
</dbReference>
<keyword evidence="12" id="KW-0934">Plastid</keyword>
<keyword evidence="5" id="KW-0547">Nucleotide-binding</keyword>
<organism evidence="12">
    <name type="scientific">Kappaphycus alvarezii</name>
    <dbReference type="NCBI Taxonomy" id="38544"/>
    <lineage>
        <taxon>Eukaryota</taxon>
        <taxon>Rhodophyta</taxon>
        <taxon>Florideophyceae</taxon>
        <taxon>Rhodymeniophycidae</taxon>
        <taxon>Gigartinales</taxon>
        <taxon>Solieriaceae</taxon>
        <taxon>Kappaphycus</taxon>
    </lineage>
</organism>
<keyword evidence="7" id="KW-0460">Magnesium</keyword>
<dbReference type="PROSITE" id="PS51447">
    <property type="entry name" value="FDX_ACB"/>
    <property type="match status" value="1"/>
</dbReference>
<evidence type="ECO:0000256" key="3">
    <source>
        <dbReference type="ARBA" id="ARBA00022598"/>
    </source>
</evidence>
<dbReference type="InterPro" id="IPR009061">
    <property type="entry name" value="DNA-bd_dom_put_sf"/>
</dbReference>
<accession>A0A2H4FG28</accession>
<evidence type="ECO:0000256" key="5">
    <source>
        <dbReference type="ARBA" id="ARBA00022741"/>
    </source>
</evidence>